<dbReference type="InterPro" id="IPR000719">
    <property type="entry name" value="Prot_kinase_dom"/>
</dbReference>
<dbReference type="SMART" id="SM00220">
    <property type="entry name" value="S_TKc"/>
    <property type="match status" value="1"/>
</dbReference>
<dbReference type="PROSITE" id="PS00109">
    <property type="entry name" value="PROTEIN_KINASE_TYR"/>
    <property type="match status" value="1"/>
</dbReference>
<evidence type="ECO:0000313" key="12">
    <source>
        <dbReference type="Proteomes" id="UP001628179"/>
    </source>
</evidence>
<evidence type="ECO:0000256" key="8">
    <source>
        <dbReference type="ARBA" id="ARBA00047899"/>
    </source>
</evidence>
<name>A0ABQ0GK54_9PEZI</name>
<dbReference type="RefSeq" id="XP_070919805.1">
    <property type="nucleotide sequence ID" value="XM_071063704.1"/>
</dbReference>
<feature type="domain" description="Protein kinase" evidence="10">
    <location>
        <begin position="58"/>
        <end position="307"/>
    </location>
</feature>
<accession>A0ABQ0GK54</accession>
<dbReference type="Gene3D" id="1.10.510.10">
    <property type="entry name" value="Transferase(Phosphotransferase) domain 1"/>
    <property type="match status" value="1"/>
</dbReference>
<gene>
    <name evidence="11" type="ORF">MFIFM68171_08284</name>
</gene>
<dbReference type="InterPro" id="IPR008266">
    <property type="entry name" value="Tyr_kinase_AS"/>
</dbReference>
<dbReference type="EMBL" id="BAAFSV010000004">
    <property type="protein sequence ID" value="GAB1318074.1"/>
    <property type="molecule type" value="Genomic_DNA"/>
</dbReference>
<organism evidence="11 12">
    <name type="scientific">Madurella fahalii</name>
    <dbReference type="NCBI Taxonomy" id="1157608"/>
    <lineage>
        <taxon>Eukaryota</taxon>
        <taxon>Fungi</taxon>
        <taxon>Dikarya</taxon>
        <taxon>Ascomycota</taxon>
        <taxon>Pezizomycotina</taxon>
        <taxon>Sordariomycetes</taxon>
        <taxon>Sordariomycetidae</taxon>
        <taxon>Sordariales</taxon>
        <taxon>Sordariales incertae sedis</taxon>
        <taxon>Madurella</taxon>
    </lineage>
</organism>
<sequence length="416" mass="48232">MDDLPPDVLTIRMSASGKLLWTSTELCYDTTHCTYYPSVHEYQLPQERSFETLPRSDLTVLDRLGPGVVKAAYTCHASAEEKVVAFKYGPASSYYGGVWDEIQILSRLPSHPYIIPIYSLVVEELSGLGVVGFTMPAIAARTLDKHWPRPFKLRWFRELVGLVDELNLDFGISHQDIAPRNLLINPDTDSILLIDFGHAAQIHQDPDLDLTTEGGYRTVYLPEVDDVKGVMYFLYCVVTRDPKYKFLPLNQVKEEEFEDPKRWVQHPDVELDNDISTFFNEMMAWVRKRRDGRHSGNHAREPRHIEYPDAPLELPVDKVKVISLIDSYMRRQARVEYGRPVLNWQRPPKSKVDKTRRLLATGRYADEEVEKDFILVPDPKRGFPQRPVRVTRSILKRQPFVGRRRREEDVERVGRE</sequence>
<evidence type="ECO:0000256" key="4">
    <source>
        <dbReference type="ARBA" id="ARBA00013948"/>
    </source>
</evidence>
<comment type="function">
    <text evidence="1">Component of the EKC/KEOPS complex that is required for the formation of a threonylcarbamoyl group on adenosine at position 37 (t(6)A37) in tRNAs that read codons beginning with adenine. The complex is probably involved in the transfer of the threonylcarbamoyl moiety of threonylcarbamoyl-AMP (TC-AMP) to the N6 group of A37. BUD32 has ATPase activity in the context of the EKC/KEOPS complex and likely plays a supporting role to the catalytic subunit KAE1. The EKC/KEOPS complex also promotes both telomere uncapping and telomere elongation. The complex is required for efficient recruitment of transcriptional coactivators.</text>
</comment>
<dbReference type="Pfam" id="PF00069">
    <property type="entry name" value="Pkinase"/>
    <property type="match status" value="1"/>
</dbReference>
<evidence type="ECO:0000256" key="5">
    <source>
        <dbReference type="ARBA" id="ARBA00019973"/>
    </source>
</evidence>
<reference evidence="11 12" key="1">
    <citation type="submission" date="2024-09" db="EMBL/GenBank/DDBJ databases">
        <title>Itraconazole resistance in Madurella fahalii resulting from another homologue of gene encoding cytochrome P450 14-alpha sterol demethylase (CYP51).</title>
        <authorList>
            <person name="Yoshioka I."/>
            <person name="Fahal A.H."/>
            <person name="Kaneko S."/>
            <person name="Yaguchi T."/>
        </authorList>
    </citation>
    <scope>NUCLEOTIDE SEQUENCE [LARGE SCALE GENOMIC DNA]</scope>
    <source>
        <strain evidence="11 12">IFM 68171</strain>
    </source>
</reference>
<comment type="subunit">
    <text evidence="2">Component of the EKC/KEOPS complex composed of at least BUD32, CGI121, GON7, KAE1 and PCC1; the whole complex dimerizes.</text>
</comment>
<evidence type="ECO:0000313" key="11">
    <source>
        <dbReference type="EMBL" id="GAB1318074.1"/>
    </source>
</evidence>
<proteinExistence type="predicted"/>
<keyword evidence="12" id="KW-1185">Reference proteome</keyword>
<comment type="catalytic activity">
    <reaction evidence="9">
        <text>L-seryl-[protein] + ATP = O-phospho-L-seryl-[protein] + ADP + H(+)</text>
        <dbReference type="Rhea" id="RHEA:17989"/>
        <dbReference type="Rhea" id="RHEA-COMP:9863"/>
        <dbReference type="Rhea" id="RHEA-COMP:11604"/>
        <dbReference type="ChEBI" id="CHEBI:15378"/>
        <dbReference type="ChEBI" id="CHEBI:29999"/>
        <dbReference type="ChEBI" id="CHEBI:30616"/>
        <dbReference type="ChEBI" id="CHEBI:83421"/>
        <dbReference type="ChEBI" id="CHEBI:456216"/>
        <dbReference type="EC" id="2.7.11.1"/>
    </reaction>
</comment>
<dbReference type="SUPFAM" id="SSF56112">
    <property type="entry name" value="Protein kinase-like (PK-like)"/>
    <property type="match status" value="1"/>
</dbReference>
<dbReference type="PROSITE" id="PS50011">
    <property type="entry name" value="PROTEIN_KINASE_DOM"/>
    <property type="match status" value="1"/>
</dbReference>
<evidence type="ECO:0000256" key="7">
    <source>
        <dbReference type="ARBA" id="ARBA00033194"/>
    </source>
</evidence>
<dbReference type="Proteomes" id="UP001628179">
    <property type="component" value="Unassembled WGS sequence"/>
</dbReference>
<dbReference type="InterPro" id="IPR011009">
    <property type="entry name" value="Kinase-like_dom_sf"/>
</dbReference>
<comment type="caution">
    <text evidence="11">The sequence shown here is derived from an EMBL/GenBank/DDBJ whole genome shotgun (WGS) entry which is preliminary data.</text>
</comment>
<dbReference type="GeneID" id="98179027"/>
<evidence type="ECO:0000256" key="2">
    <source>
        <dbReference type="ARBA" id="ARBA00011534"/>
    </source>
</evidence>
<dbReference type="EC" id="2.7.11.1" evidence="3"/>
<evidence type="ECO:0000259" key="10">
    <source>
        <dbReference type="PROSITE" id="PS50011"/>
    </source>
</evidence>
<evidence type="ECO:0000256" key="9">
    <source>
        <dbReference type="ARBA" id="ARBA00048679"/>
    </source>
</evidence>
<evidence type="ECO:0000256" key="3">
    <source>
        <dbReference type="ARBA" id="ARBA00012513"/>
    </source>
</evidence>
<comment type="catalytic activity">
    <reaction evidence="8">
        <text>L-threonyl-[protein] + ATP = O-phospho-L-threonyl-[protein] + ADP + H(+)</text>
        <dbReference type="Rhea" id="RHEA:46608"/>
        <dbReference type="Rhea" id="RHEA-COMP:11060"/>
        <dbReference type="Rhea" id="RHEA-COMP:11605"/>
        <dbReference type="ChEBI" id="CHEBI:15378"/>
        <dbReference type="ChEBI" id="CHEBI:30013"/>
        <dbReference type="ChEBI" id="CHEBI:30616"/>
        <dbReference type="ChEBI" id="CHEBI:61977"/>
        <dbReference type="ChEBI" id="CHEBI:456216"/>
        <dbReference type="EC" id="2.7.11.1"/>
    </reaction>
</comment>
<evidence type="ECO:0000256" key="6">
    <source>
        <dbReference type="ARBA" id="ARBA00030980"/>
    </source>
</evidence>
<protein>
    <recommendedName>
        <fullName evidence="5">EKC/KEOPS complex subunit BUD32</fullName>
        <ecNumber evidence="3">2.7.11.1</ecNumber>
    </recommendedName>
    <alternativeName>
        <fullName evidence="6 7">Atypical Serine/threonine protein kinase BUD32</fullName>
    </alternativeName>
    <alternativeName>
        <fullName evidence="4">EKC/KEOPS complex subunit bud32</fullName>
    </alternativeName>
</protein>
<evidence type="ECO:0000256" key="1">
    <source>
        <dbReference type="ARBA" id="ARBA00003747"/>
    </source>
</evidence>